<feature type="transmembrane region" description="Helical" evidence="6">
    <location>
        <begin position="482"/>
        <end position="506"/>
    </location>
</feature>
<feature type="compositionally biased region" description="Polar residues" evidence="7">
    <location>
        <begin position="19"/>
        <end position="32"/>
    </location>
</feature>
<protein>
    <recommendedName>
        <fullName evidence="6">Protein DETOXIFICATION</fullName>
    </recommendedName>
    <alternativeName>
        <fullName evidence="6">Multidrug and toxic compound extrusion protein</fullName>
    </alternativeName>
</protein>
<dbReference type="GO" id="GO:0042910">
    <property type="term" value="F:xenobiotic transmembrane transporter activity"/>
    <property type="evidence" value="ECO:0007669"/>
    <property type="project" value="InterPro"/>
</dbReference>
<dbReference type="InterPro" id="IPR002528">
    <property type="entry name" value="MATE_fam"/>
</dbReference>
<dbReference type="Pfam" id="PF01554">
    <property type="entry name" value="MatE"/>
    <property type="match status" value="3"/>
</dbReference>
<dbReference type="NCBIfam" id="TIGR00797">
    <property type="entry name" value="matE"/>
    <property type="match status" value="1"/>
</dbReference>
<keyword evidence="4 6" id="KW-1133">Transmembrane helix</keyword>
<evidence type="ECO:0000256" key="5">
    <source>
        <dbReference type="ARBA" id="ARBA00023136"/>
    </source>
</evidence>
<feature type="transmembrane region" description="Helical" evidence="6">
    <location>
        <begin position="453"/>
        <end position="476"/>
    </location>
</feature>
<feature type="transmembrane region" description="Helical" evidence="6">
    <location>
        <begin position="518"/>
        <end position="538"/>
    </location>
</feature>
<proteinExistence type="inferred from homology"/>
<dbReference type="PANTHER" id="PTHR42893">
    <property type="entry name" value="PROTEIN DETOXIFICATION 44, CHLOROPLASTIC-RELATED"/>
    <property type="match status" value="1"/>
</dbReference>
<feature type="transmembrane region" description="Helical" evidence="6">
    <location>
        <begin position="310"/>
        <end position="333"/>
    </location>
</feature>
<organism evidence="8 9">
    <name type="scientific">Morella rubra</name>
    <name type="common">Chinese bayberry</name>
    <dbReference type="NCBI Taxonomy" id="262757"/>
    <lineage>
        <taxon>Eukaryota</taxon>
        <taxon>Viridiplantae</taxon>
        <taxon>Streptophyta</taxon>
        <taxon>Embryophyta</taxon>
        <taxon>Tracheophyta</taxon>
        <taxon>Spermatophyta</taxon>
        <taxon>Magnoliopsida</taxon>
        <taxon>eudicotyledons</taxon>
        <taxon>Gunneridae</taxon>
        <taxon>Pentapetalae</taxon>
        <taxon>rosids</taxon>
        <taxon>fabids</taxon>
        <taxon>Fagales</taxon>
        <taxon>Myricaceae</taxon>
        <taxon>Morella</taxon>
    </lineage>
</organism>
<dbReference type="AlphaFoldDB" id="A0A6A1WGT1"/>
<reference evidence="8 9" key="1">
    <citation type="journal article" date="2019" name="Plant Biotechnol. J.">
        <title>The red bayberry genome and genetic basis of sex determination.</title>
        <authorList>
            <person name="Jia H.M."/>
            <person name="Jia H.J."/>
            <person name="Cai Q.L."/>
            <person name="Wang Y."/>
            <person name="Zhao H.B."/>
            <person name="Yang W.F."/>
            <person name="Wang G.Y."/>
            <person name="Li Y.H."/>
            <person name="Zhan D.L."/>
            <person name="Shen Y.T."/>
            <person name="Niu Q.F."/>
            <person name="Chang L."/>
            <person name="Qiu J."/>
            <person name="Zhao L."/>
            <person name="Xie H.B."/>
            <person name="Fu W.Y."/>
            <person name="Jin J."/>
            <person name="Li X.W."/>
            <person name="Jiao Y."/>
            <person name="Zhou C.C."/>
            <person name="Tu T."/>
            <person name="Chai C.Y."/>
            <person name="Gao J.L."/>
            <person name="Fan L.J."/>
            <person name="van de Weg E."/>
            <person name="Wang J.Y."/>
            <person name="Gao Z.S."/>
        </authorList>
    </citation>
    <scope>NUCLEOTIDE SEQUENCE [LARGE SCALE GENOMIC DNA]</scope>
    <source>
        <tissue evidence="8">Leaves</tissue>
    </source>
</reference>
<dbReference type="InterPro" id="IPR044644">
    <property type="entry name" value="DinF-like"/>
</dbReference>
<evidence type="ECO:0000313" key="9">
    <source>
        <dbReference type="Proteomes" id="UP000516437"/>
    </source>
</evidence>
<feature type="transmembrane region" description="Helical" evidence="6">
    <location>
        <begin position="246"/>
        <end position="266"/>
    </location>
</feature>
<dbReference type="EMBL" id="RXIC02000020">
    <property type="protein sequence ID" value="KAB1224492.1"/>
    <property type="molecule type" value="Genomic_DNA"/>
</dbReference>
<comment type="similarity">
    <text evidence="2 6">Belongs to the multi antimicrobial extrusion (MATE) (TC 2.A.66.1) family.</text>
</comment>
<dbReference type="PANTHER" id="PTHR42893:SF46">
    <property type="entry name" value="PROTEIN DETOXIFICATION 44, CHLOROPLASTIC"/>
    <property type="match status" value="1"/>
</dbReference>
<dbReference type="OrthoDB" id="2126698at2759"/>
<keyword evidence="5 6" id="KW-0472">Membrane</keyword>
<gene>
    <name evidence="8" type="ORF">CJ030_MR2G016381</name>
</gene>
<sequence length="614" mass="64883">MATGLSRHQLFCVHSPKSNCSPYKSQTRNPNFSVRLRTVPKSSTRKHTGVSLESESPGPQEPKSATGCDHVDPNLPSSSSPSHSLSSLAQSFRNGLKVDELGVEILTIALPAALALAADPVMSLVDTAFVGHLGSVELAAVGVSVSVFNLVSKLFNVPLLNITTSFVAEEQALVSKAAEDSSQIGSDGMGEHKGKKLLPSVSTSLALAASIGIAEAVALFFGSGFLMNIMGIPVESPMRVPAEHFLTLRAFGAPPIVIALAAQGTFRGFMDTKTPLYAIGKLHHVSPHLSLGPLPLICAGNLLNALLDPILIFTFDLGIGGAAVATVISEYIIPCRLLTRYLIAFILLWKLSGKILLIAPNNDGGRLARYLKSGGLLIGRTLAVLVTMTLATSMAAREGPIPMAGHQICVQVWLAVSLLTDALALAGQALLASGYTQGNYEQARQVICRVLQIGLVTGIVLAVVLFVGFGAFSSLFSTDLEVLTIAWSGILFVAGSQPMNALAFVLDGLYYGVSDFGYAAYSMVLVGLISSIFLLLAAPAFGLAGVWMGLFLFMTLRVVAGIWRGIGRLGIHMSIAPINVSSNLESNLHFVHDFSESLSIFVGLKKWTMEDGLV</sequence>
<feature type="transmembrane region" description="Helical" evidence="6">
    <location>
        <begin position="370"/>
        <end position="392"/>
    </location>
</feature>
<evidence type="ECO:0000256" key="3">
    <source>
        <dbReference type="ARBA" id="ARBA00022692"/>
    </source>
</evidence>
<comment type="subcellular location">
    <subcellularLocation>
        <location evidence="1">Membrane</location>
        <topology evidence="1">Multi-pass membrane protein</topology>
    </subcellularLocation>
</comment>
<evidence type="ECO:0000256" key="6">
    <source>
        <dbReference type="RuleBase" id="RU004914"/>
    </source>
</evidence>
<feature type="transmembrane region" description="Helical" evidence="6">
    <location>
        <begin position="339"/>
        <end position="358"/>
    </location>
</feature>
<evidence type="ECO:0000256" key="2">
    <source>
        <dbReference type="ARBA" id="ARBA00010199"/>
    </source>
</evidence>
<feature type="transmembrane region" description="Helical" evidence="6">
    <location>
        <begin position="544"/>
        <end position="563"/>
    </location>
</feature>
<name>A0A6A1WGT1_9ROSI</name>
<keyword evidence="3 6" id="KW-0812">Transmembrane</keyword>
<comment type="caution">
    <text evidence="8">The sequence shown here is derived from an EMBL/GenBank/DDBJ whole genome shotgun (WGS) entry which is preliminary data.</text>
</comment>
<feature type="compositionally biased region" description="Low complexity" evidence="7">
    <location>
        <begin position="73"/>
        <end position="86"/>
    </location>
</feature>
<feature type="transmembrane region" description="Helical" evidence="6">
    <location>
        <begin position="205"/>
        <end position="226"/>
    </location>
</feature>
<accession>A0A6A1WGT1</accession>
<evidence type="ECO:0000256" key="1">
    <source>
        <dbReference type="ARBA" id="ARBA00004141"/>
    </source>
</evidence>
<comment type="caution">
    <text evidence="6">Lacks conserved residue(s) required for the propagation of feature annotation.</text>
</comment>
<keyword evidence="9" id="KW-1185">Reference proteome</keyword>
<dbReference type="GO" id="GO:0015297">
    <property type="term" value="F:antiporter activity"/>
    <property type="evidence" value="ECO:0007669"/>
    <property type="project" value="InterPro"/>
</dbReference>
<feature type="region of interest" description="Disordered" evidence="7">
    <location>
        <begin position="19"/>
        <end position="86"/>
    </location>
</feature>
<dbReference type="GO" id="GO:0016020">
    <property type="term" value="C:membrane"/>
    <property type="evidence" value="ECO:0007669"/>
    <property type="project" value="UniProtKB-SubCell"/>
</dbReference>
<evidence type="ECO:0000313" key="8">
    <source>
        <dbReference type="EMBL" id="KAB1224492.1"/>
    </source>
</evidence>
<evidence type="ECO:0000256" key="4">
    <source>
        <dbReference type="ARBA" id="ARBA00022989"/>
    </source>
</evidence>
<dbReference type="CDD" id="cd13136">
    <property type="entry name" value="MATE_DinF_like"/>
    <property type="match status" value="1"/>
</dbReference>
<evidence type="ECO:0000256" key="7">
    <source>
        <dbReference type="SAM" id="MobiDB-lite"/>
    </source>
</evidence>
<dbReference type="Proteomes" id="UP000516437">
    <property type="component" value="Chromosome 2"/>
</dbReference>